<name>A0ABR3GJV3_9PEZI</name>
<accession>A0ABR3GJV3</accession>
<dbReference type="Proteomes" id="UP001447188">
    <property type="component" value="Unassembled WGS sequence"/>
</dbReference>
<gene>
    <name evidence="2" type="ORF">Q9L58_004840</name>
</gene>
<sequence length="235" mass="24226">MCADSLRLLLRLRITMTASTTSPRPTTPPTTPAINTMFGPEEDSDFLSSSASTSVSSVEVDSAVVPVRVDVAKVVDGRDDCREASVVEAVGARMGDEGLVDFGVSAGAVVGDDSTEAVGGGAVDVEIADGDVDESVELDGAELDEEEATDVTAVGPATGTGSAGAAEISKGGLYSKVLVKSSIIFRPYLSPGGKLLVPWTVPGMVHVKVPVFSTDALRISRQKKALLKEVTKTSL</sequence>
<organism evidence="2 3">
    <name type="scientific">Discina gigas</name>
    <dbReference type="NCBI Taxonomy" id="1032678"/>
    <lineage>
        <taxon>Eukaryota</taxon>
        <taxon>Fungi</taxon>
        <taxon>Dikarya</taxon>
        <taxon>Ascomycota</taxon>
        <taxon>Pezizomycotina</taxon>
        <taxon>Pezizomycetes</taxon>
        <taxon>Pezizales</taxon>
        <taxon>Discinaceae</taxon>
        <taxon>Discina</taxon>
    </lineage>
</organism>
<reference evidence="2 3" key="1">
    <citation type="submission" date="2024-02" db="EMBL/GenBank/DDBJ databases">
        <title>Discinaceae phylogenomics.</title>
        <authorList>
            <person name="Dirks A.C."/>
            <person name="James T.Y."/>
        </authorList>
    </citation>
    <scope>NUCLEOTIDE SEQUENCE [LARGE SCALE GENOMIC DNA]</scope>
    <source>
        <strain evidence="2 3">ACD0624</strain>
    </source>
</reference>
<evidence type="ECO:0000313" key="2">
    <source>
        <dbReference type="EMBL" id="KAL0636166.1"/>
    </source>
</evidence>
<keyword evidence="3" id="KW-1185">Reference proteome</keyword>
<protein>
    <submittedName>
        <fullName evidence="2">Uncharacterized protein</fullName>
    </submittedName>
</protein>
<evidence type="ECO:0000313" key="3">
    <source>
        <dbReference type="Proteomes" id="UP001447188"/>
    </source>
</evidence>
<evidence type="ECO:0000256" key="1">
    <source>
        <dbReference type="SAM" id="MobiDB-lite"/>
    </source>
</evidence>
<dbReference type="EMBL" id="JBBBZM010000055">
    <property type="protein sequence ID" value="KAL0636166.1"/>
    <property type="molecule type" value="Genomic_DNA"/>
</dbReference>
<proteinExistence type="predicted"/>
<feature type="region of interest" description="Disordered" evidence="1">
    <location>
        <begin position="17"/>
        <end position="50"/>
    </location>
</feature>
<comment type="caution">
    <text evidence="2">The sequence shown here is derived from an EMBL/GenBank/DDBJ whole genome shotgun (WGS) entry which is preliminary data.</text>
</comment>